<organism evidence="2 3">
    <name type="scientific">Bowmanella denitrificans</name>
    <dbReference type="NCBI Taxonomy" id="366582"/>
    <lineage>
        <taxon>Bacteria</taxon>
        <taxon>Pseudomonadati</taxon>
        <taxon>Pseudomonadota</taxon>
        <taxon>Gammaproteobacteria</taxon>
        <taxon>Alteromonadales</taxon>
        <taxon>Alteromonadaceae</taxon>
        <taxon>Bowmanella</taxon>
    </lineage>
</organism>
<feature type="transmembrane region" description="Helical" evidence="1">
    <location>
        <begin position="39"/>
        <end position="58"/>
    </location>
</feature>
<comment type="caution">
    <text evidence="2">The sequence shown here is derived from an EMBL/GenBank/DDBJ whole genome shotgun (WGS) entry which is preliminary data.</text>
</comment>
<gene>
    <name evidence="2" type="ORF">GCM10009092_02330</name>
</gene>
<protein>
    <submittedName>
        <fullName evidence="2">Uncharacterized protein</fullName>
    </submittedName>
</protein>
<reference evidence="2 3" key="1">
    <citation type="journal article" date="2019" name="Int. J. Syst. Evol. Microbiol.">
        <title>The Global Catalogue of Microorganisms (GCM) 10K type strain sequencing project: providing services to taxonomists for standard genome sequencing and annotation.</title>
        <authorList>
            <consortium name="The Broad Institute Genomics Platform"/>
            <consortium name="The Broad Institute Genome Sequencing Center for Infectious Disease"/>
            <person name="Wu L."/>
            <person name="Ma J."/>
        </authorList>
    </citation>
    <scope>NUCLEOTIDE SEQUENCE [LARGE SCALE GENOMIC DNA]</scope>
    <source>
        <strain evidence="2 3">JCM 13378</strain>
    </source>
</reference>
<dbReference type="EMBL" id="BAAAEI010000001">
    <property type="protein sequence ID" value="GAA0341333.1"/>
    <property type="molecule type" value="Genomic_DNA"/>
</dbReference>
<keyword evidence="1" id="KW-0812">Transmembrane</keyword>
<proteinExistence type="predicted"/>
<sequence>MTMQKYGTYPCLNTERFRLITLLGIQADPMTLKSKNRMLLSLFVLAFTLIPIGCVYLSEAIASIVGCSVGEASTQSCELLGIDIGGLLYMLFVSGWLGIITIPVGGISTIVLFIMALSSWNDTEII</sequence>
<feature type="transmembrane region" description="Helical" evidence="1">
    <location>
        <begin position="88"/>
        <end position="117"/>
    </location>
</feature>
<name>A0ABN0WM67_9ALTE</name>
<keyword evidence="3" id="KW-1185">Reference proteome</keyword>
<dbReference type="Proteomes" id="UP001501757">
    <property type="component" value="Unassembled WGS sequence"/>
</dbReference>
<accession>A0ABN0WM67</accession>
<evidence type="ECO:0000313" key="2">
    <source>
        <dbReference type="EMBL" id="GAA0341333.1"/>
    </source>
</evidence>
<keyword evidence="1" id="KW-0472">Membrane</keyword>
<keyword evidence="1" id="KW-1133">Transmembrane helix</keyword>
<evidence type="ECO:0000313" key="3">
    <source>
        <dbReference type="Proteomes" id="UP001501757"/>
    </source>
</evidence>
<evidence type="ECO:0000256" key="1">
    <source>
        <dbReference type="SAM" id="Phobius"/>
    </source>
</evidence>